<dbReference type="RefSeq" id="WP_209140198.1">
    <property type="nucleotide sequence ID" value="NZ_JAGHKO010000004.1"/>
</dbReference>
<evidence type="ECO:0000313" key="3">
    <source>
        <dbReference type="Proteomes" id="UP000677244"/>
    </source>
</evidence>
<keyword evidence="1" id="KW-0812">Transmembrane</keyword>
<accession>A0ABS3YW60</accession>
<keyword evidence="1" id="KW-1133">Transmembrane helix</keyword>
<keyword evidence="1" id="KW-0472">Membrane</keyword>
<keyword evidence="3" id="KW-1185">Reference proteome</keyword>
<name>A0ABS3YW60_9BACT</name>
<organism evidence="2 3">
    <name type="scientific">Niastella soli</name>
    <dbReference type="NCBI Taxonomy" id="2821487"/>
    <lineage>
        <taxon>Bacteria</taxon>
        <taxon>Pseudomonadati</taxon>
        <taxon>Bacteroidota</taxon>
        <taxon>Chitinophagia</taxon>
        <taxon>Chitinophagales</taxon>
        <taxon>Chitinophagaceae</taxon>
        <taxon>Niastella</taxon>
    </lineage>
</organism>
<comment type="caution">
    <text evidence="2">The sequence shown here is derived from an EMBL/GenBank/DDBJ whole genome shotgun (WGS) entry which is preliminary data.</text>
</comment>
<reference evidence="2 3" key="1">
    <citation type="submission" date="2021-03" db="EMBL/GenBank/DDBJ databases">
        <title>Assistant Professor.</title>
        <authorList>
            <person name="Huq M.A."/>
        </authorList>
    </citation>
    <scope>NUCLEOTIDE SEQUENCE [LARGE SCALE GENOMIC DNA]</scope>
    <source>
        <strain evidence="2 3">MAH-29</strain>
    </source>
</reference>
<gene>
    <name evidence="2" type="ORF">J7I42_17815</name>
</gene>
<evidence type="ECO:0000313" key="2">
    <source>
        <dbReference type="EMBL" id="MBO9202147.1"/>
    </source>
</evidence>
<dbReference type="Proteomes" id="UP000677244">
    <property type="component" value="Unassembled WGS sequence"/>
</dbReference>
<feature type="transmembrane region" description="Helical" evidence="1">
    <location>
        <begin position="59"/>
        <end position="80"/>
    </location>
</feature>
<evidence type="ECO:0000256" key="1">
    <source>
        <dbReference type="SAM" id="Phobius"/>
    </source>
</evidence>
<dbReference type="EMBL" id="JAGHKO010000004">
    <property type="protein sequence ID" value="MBO9202147.1"/>
    <property type="molecule type" value="Genomic_DNA"/>
</dbReference>
<proteinExistence type="predicted"/>
<protein>
    <submittedName>
        <fullName evidence="2">Uncharacterized protein</fullName>
    </submittedName>
</protein>
<sequence>MEIIAILESHIHHFLHGIKTEAKEERAAALIIVKYIREGEITAEEDHILKTQIMDSLKILGIGVPFVLIPGASVLMPILIKVASKHNIELMPSAFITPADSGNSGNVI</sequence>